<keyword evidence="1" id="KW-0472">Membrane</keyword>
<keyword evidence="1" id="KW-0812">Transmembrane</keyword>
<protein>
    <submittedName>
        <fullName evidence="2">Uncharacterized protein</fullName>
    </submittedName>
</protein>
<feature type="transmembrane region" description="Helical" evidence="1">
    <location>
        <begin position="86"/>
        <end position="109"/>
    </location>
</feature>
<reference evidence="2" key="1">
    <citation type="submission" date="2013-12" db="EMBL/GenBank/DDBJ databases">
        <title>The Genome Sequence of Aphanomyces astaci APO3.</title>
        <authorList>
            <consortium name="The Broad Institute Genomics Platform"/>
            <person name="Russ C."/>
            <person name="Tyler B."/>
            <person name="van West P."/>
            <person name="Dieguez-Uribeondo J."/>
            <person name="Young S.K."/>
            <person name="Zeng Q."/>
            <person name="Gargeya S."/>
            <person name="Fitzgerald M."/>
            <person name="Abouelleil A."/>
            <person name="Alvarado L."/>
            <person name="Chapman S.B."/>
            <person name="Gainer-Dewar J."/>
            <person name="Goldberg J."/>
            <person name="Griggs A."/>
            <person name="Gujja S."/>
            <person name="Hansen M."/>
            <person name="Howarth C."/>
            <person name="Imamovic A."/>
            <person name="Ireland A."/>
            <person name="Larimer J."/>
            <person name="McCowan C."/>
            <person name="Murphy C."/>
            <person name="Pearson M."/>
            <person name="Poon T.W."/>
            <person name="Priest M."/>
            <person name="Roberts A."/>
            <person name="Saif S."/>
            <person name="Shea T."/>
            <person name="Sykes S."/>
            <person name="Wortman J."/>
            <person name="Nusbaum C."/>
            <person name="Birren B."/>
        </authorList>
    </citation>
    <scope>NUCLEOTIDE SEQUENCE [LARGE SCALE GENOMIC DNA]</scope>
    <source>
        <strain evidence="2">APO3</strain>
    </source>
</reference>
<proteinExistence type="predicted"/>
<dbReference type="GeneID" id="20811248"/>
<gene>
    <name evidence="2" type="ORF">H257_09252</name>
</gene>
<organism evidence="2">
    <name type="scientific">Aphanomyces astaci</name>
    <name type="common">Crayfish plague agent</name>
    <dbReference type="NCBI Taxonomy" id="112090"/>
    <lineage>
        <taxon>Eukaryota</taxon>
        <taxon>Sar</taxon>
        <taxon>Stramenopiles</taxon>
        <taxon>Oomycota</taxon>
        <taxon>Saprolegniomycetes</taxon>
        <taxon>Saprolegniales</taxon>
        <taxon>Verrucalvaceae</taxon>
        <taxon>Aphanomyces</taxon>
    </lineage>
</organism>
<evidence type="ECO:0000256" key="1">
    <source>
        <dbReference type="SAM" id="Phobius"/>
    </source>
</evidence>
<dbReference type="RefSeq" id="XP_009833715.1">
    <property type="nucleotide sequence ID" value="XM_009835413.1"/>
</dbReference>
<accession>W4GCW9</accession>
<dbReference type="AlphaFoldDB" id="W4GCW9"/>
<dbReference type="VEuPathDB" id="FungiDB:H257_09252"/>
<dbReference type="EMBL" id="KI913135">
    <property type="protein sequence ID" value="ETV76803.1"/>
    <property type="molecule type" value="Genomic_DNA"/>
</dbReference>
<sequence length="326" mass="35742">MHADLLVSLTCRCSPRVVVTPGPALAPVKRAASTSPPCFPSRDPLFHPTTRVRHLDDSMGTRFNVVAIAGQSYQAMRVSNTVPDQGFVTLFGGVVIVRALVGLLVTLGFRLGSFDLDEYIVQLCPVYVSPLPVHQVRSTVFPIEITRCNMPFGLSPTGVLRTAGLPPSLRAMYLESNPINTLQDAEWTCLVQWFVVNSTESVDMEAFVALTDFIDLSFRSGPLGRWSAAQWTTFQRMPNPFRLLDLATNGLTIDPWLLAHSQGVLDVSSNPIAAVPEALTPLLTTDDVVVDNTMYCNMTNHSMLCHARACALLALPVELVGNRRRH</sequence>
<evidence type="ECO:0000313" key="2">
    <source>
        <dbReference type="EMBL" id="ETV76803.1"/>
    </source>
</evidence>
<keyword evidence="1" id="KW-1133">Transmembrane helix</keyword>
<name>W4GCW9_APHAT</name>